<name>A0A1I7XUI6_HETBA</name>
<dbReference type="Proteomes" id="UP000095283">
    <property type="component" value="Unplaced"/>
</dbReference>
<organism evidence="1 2">
    <name type="scientific">Heterorhabditis bacteriophora</name>
    <name type="common">Entomopathogenic nematode worm</name>
    <dbReference type="NCBI Taxonomy" id="37862"/>
    <lineage>
        <taxon>Eukaryota</taxon>
        <taxon>Metazoa</taxon>
        <taxon>Ecdysozoa</taxon>
        <taxon>Nematoda</taxon>
        <taxon>Chromadorea</taxon>
        <taxon>Rhabditida</taxon>
        <taxon>Rhabditina</taxon>
        <taxon>Rhabditomorpha</taxon>
        <taxon>Strongyloidea</taxon>
        <taxon>Heterorhabditidae</taxon>
        <taxon>Heterorhabditis</taxon>
    </lineage>
</organism>
<keyword evidence="1" id="KW-1185">Reference proteome</keyword>
<evidence type="ECO:0000313" key="1">
    <source>
        <dbReference type="Proteomes" id="UP000095283"/>
    </source>
</evidence>
<accession>A0A1I7XUI6</accession>
<evidence type="ECO:0000313" key="2">
    <source>
        <dbReference type="WBParaSite" id="Hba_21414"/>
    </source>
</evidence>
<dbReference type="AlphaFoldDB" id="A0A1I7XUI6"/>
<proteinExistence type="predicted"/>
<sequence>MERVCGTGIDDDSLSHEIVYDFDYEKDRNKRRVKRVSHNIIARAICSISAKSEGAILEHQKPLIPNNSTSISILERSVVHL</sequence>
<dbReference type="WBParaSite" id="Hba_21414">
    <property type="protein sequence ID" value="Hba_21414"/>
    <property type="gene ID" value="Hba_21414"/>
</dbReference>
<reference evidence="2" key="1">
    <citation type="submission" date="2016-11" db="UniProtKB">
        <authorList>
            <consortium name="WormBaseParasite"/>
        </authorList>
    </citation>
    <scope>IDENTIFICATION</scope>
</reference>
<protein>
    <submittedName>
        <fullName evidence="2">BHLH domain-containing protein</fullName>
    </submittedName>
</protein>